<dbReference type="AlphaFoldDB" id="A0A8G2CK08"/>
<organism evidence="2 3">
    <name type="scientific">Acidiphilium rubrum</name>
    <dbReference type="NCBI Taxonomy" id="526"/>
    <lineage>
        <taxon>Bacteria</taxon>
        <taxon>Pseudomonadati</taxon>
        <taxon>Pseudomonadota</taxon>
        <taxon>Alphaproteobacteria</taxon>
        <taxon>Acetobacterales</taxon>
        <taxon>Acidocellaceae</taxon>
        <taxon>Acidiphilium</taxon>
    </lineage>
</organism>
<sequence length="113" mass="11693">MIEDWAKIITAMDGGVRDLREANPDVMKAFGAIAKAAHGGTALDAKTKELIALAIGVATRCQPCIAYHARDAARAGATRAEIAETLGVAIYMGAGPSAMYAAEALESFDQSAP</sequence>
<evidence type="ECO:0000313" key="3">
    <source>
        <dbReference type="Proteomes" id="UP000186308"/>
    </source>
</evidence>
<dbReference type="InterPro" id="IPR004675">
    <property type="entry name" value="AhpD_core"/>
</dbReference>
<protein>
    <submittedName>
        <fullName evidence="2">Alkylhydroperoxidase AhpD family core domain-containing protein</fullName>
    </submittedName>
</protein>
<dbReference type="SUPFAM" id="SSF69118">
    <property type="entry name" value="AhpD-like"/>
    <property type="match status" value="1"/>
</dbReference>
<reference evidence="2 3" key="1">
    <citation type="submission" date="2017-01" db="EMBL/GenBank/DDBJ databases">
        <authorList>
            <person name="Varghese N."/>
            <person name="Submissions S."/>
        </authorList>
    </citation>
    <scope>NUCLEOTIDE SEQUENCE [LARGE SCALE GENOMIC DNA]</scope>
    <source>
        <strain evidence="2 3">ATCC 35905</strain>
    </source>
</reference>
<evidence type="ECO:0000313" key="2">
    <source>
        <dbReference type="EMBL" id="SIQ64738.1"/>
    </source>
</evidence>
<dbReference type="Pfam" id="PF02627">
    <property type="entry name" value="CMD"/>
    <property type="match status" value="1"/>
</dbReference>
<gene>
    <name evidence="2" type="ORF">SAMN05421828_107102</name>
</gene>
<dbReference type="OrthoDB" id="1683318at2"/>
<dbReference type="InterPro" id="IPR003779">
    <property type="entry name" value="CMD-like"/>
</dbReference>
<keyword evidence="2" id="KW-0575">Peroxidase</keyword>
<accession>A0A8G2CK08</accession>
<comment type="caution">
    <text evidence="2">The sequence shown here is derived from an EMBL/GenBank/DDBJ whole genome shotgun (WGS) entry which is preliminary data.</text>
</comment>
<dbReference type="Gene3D" id="1.20.1290.10">
    <property type="entry name" value="AhpD-like"/>
    <property type="match status" value="1"/>
</dbReference>
<dbReference type="GO" id="GO:0051920">
    <property type="term" value="F:peroxiredoxin activity"/>
    <property type="evidence" value="ECO:0007669"/>
    <property type="project" value="InterPro"/>
</dbReference>
<evidence type="ECO:0000259" key="1">
    <source>
        <dbReference type="Pfam" id="PF02627"/>
    </source>
</evidence>
<dbReference type="Proteomes" id="UP000186308">
    <property type="component" value="Unassembled WGS sequence"/>
</dbReference>
<dbReference type="RefSeq" id="WP_029310920.1">
    <property type="nucleotide sequence ID" value="NZ_DAOMCH010000027.1"/>
</dbReference>
<feature type="domain" description="Carboxymuconolactone decarboxylase-like" evidence="1">
    <location>
        <begin position="24"/>
        <end position="106"/>
    </location>
</feature>
<keyword evidence="3" id="KW-1185">Reference proteome</keyword>
<name>A0A8G2CK08_ACIRU</name>
<keyword evidence="2" id="KW-0560">Oxidoreductase</keyword>
<dbReference type="NCBIfam" id="TIGR00778">
    <property type="entry name" value="ahpD_dom"/>
    <property type="match status" value="1"/>
</dbReference>
<dbReference type="EMBL" id="FTNE01000007">
    <property type="protein sequence ID" value="SIQ64738.1"/>
    <property type="molecule type" value="Genomic_DNA"/>
</dbReference>
<dbReference type="PANTHER" id="PTHR33930:SF2">
    <property type="entry name" value="BLR3452 PROTEIN"/>
    <property type="match status" value="1"/>
</dbReference>
<proteinExistence type="predicted"/>
<dbReference type="InterPro" id="IPR029032">
    <property type="entry name" value="AhpD-like"/>
</dbReference>
<dbReference type="PANTHER" id="PTHR33930">
    <property type="entry name" value="ALKYL HYDROPEROXIDE REDUCTASE AHPD"/>
    <property type="match status" value="1"/>
</dbReference>